<dbReference type="eggNOG" id="COG1414">
    <property type="taxonomic scope" value="Bacteria"/>
</dbReference>
<dbReference type="PANTHER" id="PTHR30136:SF39">
    <property type="entry name" value="TRANSCRIPTIONAL REGULATORY PROTEIN"/>
    <property type="match status" value="1"/>
</dbReference>
<dbReference type="InterPro" id="IPR036388">
    <property type="entry name" value="WH-like_DNA-bd_sf"/>
</dbReference>
<dbReference type="GO" id="GO:0003677">
    <property type="term" value="F:DNA binding"/>
    <property type="evidence" value="ECO:0007669"/>
    <property type="project" value="UniProtKB-KW"/>
</dbReference>
<dbReference type="SUPFAM" id="SSF55781">
    <property type="entry name" value="GAF domain-like"/>
    <property type="match status" value="1"/>
</dbReference>
<evidence type="ECO:0000256" key="1">
    <source>
        <dbReference type="ARBA" id="ARBA00023015"/>
    </source>
</evidence>
<dbReference type="Gene3D" id="1.10.10.10">
    <property type="entry name" value="Winged helix-like DNA-binding domain superfamily/Winged helix DNA-binding domain"/>
    <property type="match status" value="1"/>
</dbReference>
<dbReference type="PROSITE" id="PS51078">
    <property type="entry name" value="ICLR_ED"/>
    <property type="match status" value="1"/>
</dbReference>
<dbReference type="InterPro" id="IPR014757">
    <property type="entry name" value="Tscrpt_reg_IclR_C"/>
</dbReference>
<dbReference type="Pfam" id="PF09339">
    <property type="entry name" value="HTH_IclR"/>
    <property type="match status" value="1"/>
</dbReference>
<dbReference type="InterPro" id="IPR050707">
    <property type="entry name" value="HTH_MetabolicPath_Reg"/>
</dbReference>
<reference evidence="6 7" key="1">
    <citation type="journal article" date="2014" name="FEMS Microbiol. Ecol.">
        <title>Sphaerotilus natans encrusted with nanoball-shaped Fe(III) oxide minerals formed by nitrate-reducing mixotrophic Fe(II) oxidation.</title>
        <authorList>
            <person name="Park S."/>
            <person name="Kim D.H."/>
            <person name="Lee J.H."/>
            <person name="Hur H.G."/>
        </authorList>
    </citation>
    <scope>NUCLEOTIDE SEQUENCE [LARGE SCALE GENOMIC DNA]</scope>
    <source>
        <strain evidence="6 7">DSM 6575</strain>
    </source>
</reference>
<feature type="domain" description="IclR-ED" evidence="5">
    <location>
        <begin position="82"/>
        <end position="242"/>
    </location>
</feature>
<dbReference type="GO" id="GO:0045892">
    <property type="term" value="P:negative regulation of DNA-templated transcription"/>
    <property type="evidence" value="ECO:0007669"/>
    <property type="project" value="TreeGrafter"/>
</dbReference>
<dbReference type="Gene3D" id="3.30.450.40">
    <property type="match status" value="2"/>
</dbReference>
<dbReference type="Proteomes" id="UP000026714">
    <property type="component" value="Unassembled WGS sequence"/>
</dbReference>
<keyword evidence="1" id="KW-0805">Transcription regulation</keyword>
<dbReference type="InterPro" id="IPR005471">
    <property type="entry name" value="Tscrpt_reg_IclR_N"/>
</dbReference>
<dbReference type="SUPFAM" id="SSF46785">
    <property type="entry name" value="Winged helix' DNA-binding domain"/>
    <property type="match status" value="1"/>
</dbReference>
<sequence>MPRKSTNPSVADEGAAPGGTAAVDRALSLLSAFRPGDRALGVTALAERTRLHKSTALRLLNSLAHAGLLVRDETGGWSPGPEIDRLAQVRAAAFPLEAVALPRMRELVAQTQESVALHVRRGAQRLCLLRVDSPHLLRDHVRAGDLLPLERGAGGRVLLAFSGEPGALSEQIRCDGYLMRTGDRVAGLTGISAPVWRAGGTAGAAPVLVGALTLTVPEPRLRPELVGALREAAAQLSAALGAG</sequence>
<dbReference type="Pfam" id="PF01614">
    <property type="entry name" value="IclR_C"/>
    <property type="match status" value="1"/>
</dbReference>
<organism evidence="6 7">
    <name type="scientific">Sphaerotilus natans subsp. natans DSM 6575</name>
    <dbReference type="NCBI Taxonomy" id="1286631"/>
    <lineage>
        <taxon>Bacteria</taxon>
        <taxon>Pseudomonadati</taxon>
        <taxon>Pseudomonadota</taxon>
        <taxon>Betaproteobacteria</taxon>
        <taxon>Burkholderiales</taxon>
        <taxon>Sphaerotilaceae</taxon>
        <taxon>Sphaerotilus</taxon>
    </lineage>
</organism>
<gene>
    <name evidence="6" type="ORF">X805_05320</name>
</gene>
<dbReference type="EMBL" id="AZRA01000011">
    <property type="protein sequence ID" value="KDB53900.1"/>
    <property type="molecule type" value="Genomic_DNA"/>
</dbReference>
<dbReference type="GO" id="GO:0003700">
    <property type="term" value="F:DNA-binding transcription factor activity"/>
    <property type="evidence" value="ECO:0007669"/>
    <property type="project" value="TreeGrafter"/>
</dbReference>
<accession>A0A059KRA4</accession>
<evidence type="ECO:0000259" key="5">
    <source>
        <dbReference type="PROSITE" id="PS51078"/>
    </source>
</evidence>
<keyword evidence="2" id="KW-0238">DNA-binding</keyword>
<dbReference type="STRING" id="34103.SAMN05421778_1088"/>
<dbReference type="PROSITE" id="PS51077">
    <property type="entry name" value="HTH_ICLR"/>
    <property type="match status" value="1"/>
</dbReference>
<dbReference type="SMART" id="SM00346">
    <property type="entry name" value="HTH_ICLR"/>
    <property type="match status" value="1"/>
</dbReference>
<dbReference type="InterPro" id="IPR036390">
    <property type="entry name" value="WH_DNA-bd_sf"/>
</dbReference>
<evidence type="ECO:0000256" key="2">
    <source>
        <dbReference type="ARBA" id="ARBA00023125"/>
    </source>
</evidence>
<evidence type="ECO:0000313" key="7">
    <source>
        <dbReference type="Proteomes" id="UP000026714"/>
    </source>
</evidence>
<keyword evidence="7" id="KW-1185">Reference proteome</keyword>
<evidence type="ECO:0000313" key="6">
    <source>
        <dbReference type="EMBL" id="KDB53900.1"/>
    </source>
</evidence>
<dbReference type="PATRIC" id="fig|1286631.3.peg.524"/>
<dbReference type="AlphaFoldDB" id="A0A059KRA4"/>
<proteinExistence type="predicted"/>
<dbReference type="PANTHER" id="PTHR30136">
    <property type="entry name" value="HELIX-TURN-HELIX TRANSCRIPTIONAL REGULATOR, ICLR FAMILY"/>
    <property type="match status" value="1"/>
</dbReference>
<keyword evidence="3" id="KW-0804">Transcription</keyword>
<name>A0A059KRA4_9BURK</name>
<dbReference type="RefSeq" id="WP_037477918.1">
    <property type="nucleotide sequence ID" value="NZ_AZRA01000011.1"/>
</dbReference>
<evidence type="ECO:0000256" key="3">
    <source>
        <dbReference type="ARBA" id="ARBA00023163"/>
    </source>
</evidence>
<dbReference type="InterPro" id="IPR029016">
    <property type="entry name" value="GAF-like_dom_sf"/>
</dbReference>
<comment type="caution">
    <text evidence="6">The sequence shown here is derived from an EMBL/GenBank/DDBJ whole genome shotgun (WGS) entry which is preliminary data.</text>
</comment>
<evidence type="ECO:0000259" key="4">
    <source>
        <dbReference type="PROSITE" id="PS51077"/>
    </source>
</evidence>
<feature type="domain" description="HTH iclR-type" evidence="4">
    <location>
        <begin position="20"/>
        <end position="81"/>
    </location>
</feature>
<protein>
    <submittedName>
        <fullName evidence="6">Regulatory protein iclr</fullName>
    </submittedName>
</protein>